<dbReference type="AlphaFoldDB" id="A0A3N3ZQ00"/>
<proteinExistence type="predicted"/>
<feature type="domain" description="HTH iclR-type" evidence="4">
    <location>
        <begin position="3"/>
        <end position="64"/>
    </location>
</feature>
<keyword evidence="7" id="KW-1185">Reference proteome</keyword>
<dbReference type="EMBL" id="RKMF01000009">
    <property type="protein sequence ID" value="ROZ63107.1"/>
    <property type="molecule type" value="Genomic_DNA"/>
</dbReference>
<sequence length="253" mass="26316">MGSQTLSRGIRILEVLAEAGGPLAIDEVAAQLGVHRSVAYRLIRTLEAHGLVQRGASGQLSLGVGLAALASRVEVDLRAIVVPELTRASEDLGLTCFVALREDAECVTFASVEPPRAVAVVAQRPGTRHSLTRGASGRAVLAALSDDLWPVDSESGIGSEDLKHEVERVRGRGWAESTDEVIPGLGAVAVPLALPDGRAASVAALFVGPPVGAGGIAERLHEVVAGVRHALGESEPGYLLTLPGSYTIRNQRL</sequence>
<dbReference type="Gene3D" id="1.10.10.10">
    <property type="entry name" value="Winged helix-like DNA-binding domain superfamily/Winged helix DNA-binding domain"/>
    <property type="match status" value="1"/>
</dbReference>
<dbReference type="PROSITE" id="PS51077">
    <property type="entry name" value="HTH_ICLR"/>
    <property type="match status" value="1"/>
</dbReference>
<keyword evidence="1" id="KW-0805">Transcription regulation</keyword>
<reference evidence="6 7" key="1">
    <citation type="submission" date="2018-10" db="EMBL/GenBank/DDBJ databases">
        <title>Kocuria sp. M5W7-7, whole genome shotgun sequence.</title>
        <authorList>
            <person name="Tuo L."/>
        </authorList>
    </citation>
    <scope>NUCLEOTIDE SEQUENCE [LARGE SCALE GENOMIC DNA]</scope>
    <source>
        <strain evidence="6 7">M5W7-7</strain>
    </source>
</reference>
<dbReference type="SUPFAM" id="SSF46785">
    <property type="entry name" value="Winged helix' DNA-binding domain"/>
    <property type="match status" value="1"/>
</dbReference>
<dbReference type="InterPro" id="IPR005471">
    <property type="entry name" value="Tscrpt_reg_IclR_N"/>
</dbReference>
<dbReference type="InterPro" id="IPR050707">
    <property type="entry name" value="HTH_MetabolicPath_Reg"/>
</dbReference>
<dbReference type="GO" id="GO:0003677">
    <property type="term" value="F:DNA binding"/>
    <property type="evidence" value="ECO:0007669"/>
    <property type="project" value="UniProtKB-KW"/>
</dbReference>
<dbReference type="InterPro" id="IPR029016">
    <property type="entry name" value="GAF-like_dom_sf"/>
</dbReference>
<feature type="domain" description="IclR-ED" evidence="5">
    <location>
        <begin position="60"/>
        <end position="240"/>
    </location>
</feature>
<dbReference type="GO" id="GO:0003700">
    <property type="term" value="F:DNA-binding transcription factor activity"/>
    <property type="evidence" value="ECO:0007669"/>
    <property type="project" value="TreeGrafter"/>
</dbReference>
<dbReference type="PANTHER" id="PTHR30136">
    <property type="entry name" value="HELIX-TURN-HELIX TRANSCRIPTIONAL REGULATOR, ICLR FAMILY"/>
    <property type="match status" value="1"/>
</dbReference>
<dbReference type="GO" id="GO:0045892">
    <property type="term" value="P:negative regulation of DNA-templated transcription"/>
    <property type="evidence" value="ECO:0007669"/>
    <property type="project" value="TreeGrafter"/>
</dbReference>
<protein>
    <submittedName>
        <fullName evidence="6">IclR family transcriptional regulator</fullName>
    </submittedName>
</protein>
<dbReference type="OrthoDB" id="156285at2"/>
<dbReference type="InterPro" id="IPR014757">
    <property type="entry name" value="Tscrpt_reg_IclR_C"/>
</dbReference>
<organism evidence="6 7">
    <name type="scientific">Kocuria soli</name>
    <dbReference type="NCBI Taxonomy" id="2485125"/>
    <lineage>
        <taxon>Bacteria</taxon>
        <taxon>Bacillati</taxon>
        <taxon>Actinomycetota</taxon>
        <taxon>Actinomycetes</taxon>
        <taxon>Micrococcales</taxon>
        <taxon>Micrococcaceae</taxon>
        <taxon>Kocuria</taxon>
    </lineage>
</organism>
<dbReference type="Pfam" id="PF01614">
    <property type="entry name" value="IclR_C"/>
    <property type="match status" value="1"/>
</dbReference>
<evidence type="ECO:0000256" key="2">
    <source>
        <dbReference type="ARBA" id="ARBA00023125"/>
    </source>
</evidence>
<dbReference type="InterPro" id="IPR036388">
    <property type="entry name" value="WH-like_DNA-bd_sf"/>
</dbReference>
<accession>A0A3N3ZQ00</accession>
<evidence type="ECO:0000313" key="7">
    <source>
        <dbReference type="Proteomes" id="UP000270616"/>
    </source>
</evidence>
<gene>
    <name evidence="6" type="ORF">EDL96_08185</name>
</gene>
<evidence type="ECO:0000259" key="5">
    <source>
        <dbReference type="PROSITE" id="PS51078"/>
    </source>
</evidence>
<dbReference type="SMART" id="SM00346">
    <property type="entry name" value="HTH_ICLR"/>
    <property type="match status" value="1"/>
</dbReference>
<dbReference type="Proteomes" id="UP000270616">
    <property type="component" value="Unassembled WGS sequence"/>
</dbReference>
<keyword evidence="2" id="KW-0238">DNA-binding</keyword>
<evidence type="ECO:0000256" key="3">
    <source>
        <dbReference type="ARBA" id="ARBA00023163"/>
    </source>
</evidence>
<comment type="caution">
    <text evidence="6">The sequence shown here is derived from an EMBL/GenBank/DDBJ whole genome shotgun (WGS) entry which is preliminary data.</text>
</comment>
<dbReference type="Pfam" id="PF09339">
    <property type="entry name" value="HTH_IclR"/>
    <property type="match status" value="1"/>
</dbReference>
<evidence type="ECO:0000259" key="4">
    <source>
        <dbReference type="PROSITE" id="PS51077"/>
    </source>
</evidence>
<evidence type="ECO:0000256" key="1">
    <source>
        <dbReference type="ARBA" id="ARBA00023015"/>
    </source>
</evidence>
<dbReference type="SUPFAM" id="SSF55781">
    <property type="entry name" value="GAF domain-like"/>
    <property type="match status" value="1"/>
</dbReference>
<dbReference type="PROSITE" id="PS51078">
    <property type="entry name" value="ICLR_ED"/>
    <property type="match status" value="1"/>
</dbReference>
<name>A0A3N3ZQ00_9MICC</name>
<keyword evidence="3" id="KW-0804">Transcription</keyword>
<dbReference type="PANTHER" id="PTHR30136:SF24">
    <property type="entry name" value="HTH-TYPE TRANSCRIPTIONAL REPRESSOR ALLR"/>
    <property type="match status" value="1"/>
</dbReference>
<dbReference type="InterPro" id="IPR036390">
    <property type="entry name" value="WH_DNA-bd_sf"/>
</dbReference>
<dbReference type="Gene3D" id="3.30.450.40">
    <property type="match status" value="1"/>
</dbReference>
<evidence type="ECO:0000313" key="6">
    <source>
        <dbReference type="EMBL" id="ROZ63107.1"/>
    </source>
</evidence>